<keyword evidence="1" id="KW-0812">Transmembrane</keyword>
<reference evidence="2 3" key="1">
    <citation type="journal article" date="2018" name="Microb. Genom.">
        <title>Expanding an expanded genome: long-read sequencing of Trypanosoma cruzi.</title>
        <authorList>
            <person name="Berna L."/>
            <person name="Rodriguez M."/>
            <person name="Chiribao M.L."/>
            <person name="Parodi-Talice A."/>
            <person name="Pita S."/>
            <person name="Rijo G."/>
            <person name="Alvarez-Valin F."/>
            <person name="Robello C."/>
        </authorList>
    </citation>
    <scope>NUCLEOTIDE SEQUENCE [LARGE SCALE GENOMIC DNA]</scope>
    <source>
        <strain evidence="2 3">TCC</strain>
    </source>
</reference>
<evidence type="ECO:0000313" key="2">
    <source>
        <dbReference type="EMBL" id="PWU94589.1"/>
    </source>
</evidence>
<keyword evidence="1" id="KW-0472">Membrane</keyword>
<dbReference type="VEuPathDB" id="TriTrypDB:C3747_276g89c"/>
<organism evidence="2 3">
    <name type="scientific">Trypanosoma cruzi</name>
    <dbReference type="NCBI Taxonomy" id="5693"/>
    <lineage>
        <taxon>Eukaryota</taxon>
        <taxon>Discoba</taxon>
        <taxon>Euglenozoa</taxon>
        <taxon>Kinetoplastea</taxon>
        <taxon>Metakinetoplastina</taxon>
        <taxon>Trypanosomatida</taxon>
        <taxon>Trypanosomatidae</taxon>
        <taxon>Trypanosoma</taxon>
        <taxon>Schizotrypanum</taxon>
    </lineage>
</organism>
<proteinExistence type="predicted"/>
<keyword evidence="1" id="KW-1133">Transmembrane helix</keyword>
<dbReference type="VEuPathDB" id="TriTrypDB:BCY84_21132"/>
<dbReference type="VEuPathDB" id="TriTrypDB:TcCLB.509231.23"/>
<evidence type="ECO:0000313" key="3">
    <source>
        <dbReference type="Proteomes" id="UP000246078"/>
    </source>
</evidence>
<name>A0A2V2VDZ4_TRYCR</name>
<dbReference type="EMBL" id="PRFC01000276">
    <property type="protein sequence ID" value="PWU94589.1"/>
    <property type="molecule type" value="Genomic_DNA"/>
</dbReference>
<dbReference type="VEuPathDB" id="TriTrypDB:TcBrA4_0091810"/>
<dbReference type="VEuPathDB" id="TriTrypDB:TcCLB.509719.53"/>
<dbReference type="Proteomes" id="UP000246078">
    <property type="component" value="Unassembled WGS sequence"/>
</dbReference>
<feature type="transmembrane region" description="Helical" evidence="1">
    <location>
        <begin position="44"/>
        <end position="66"/>
    </location>
</feature>
<comment type="caution">
    <text evidence="2">The sequence shown here is derived from an EMBL/GenBank/DDBJ whole genome shotgun (WGS) entry which is preliminary data.</text>
</comment>
<dbReference type="VEuPathDB" id="TriTrypDB:TcYC6_0117260"/>
<accession>A0A2V2VDZ4</accession>
<sequence>MLRRSALFLYSGVTAPLGKGRVVPLKFDGLKPVYVPKSFTTQFFVLGLWSISNMIPNFIFGLLLIAGAHGGLTGAWPPDPHSLHP</sequence>
<gene>
    <name evidence="2" type="ORF">C3747_276g89c</name>
</gene>
<dbReference type="AlphaFoldDB" id="A0A2V2VDZ4"/>
<protein>
    <submittedName>
        <fullName evidence="2">Uncharacterized protein</fullName>
    </submittedName>
</protein>
<dbReference type="OMA" id="CVMPMKF"/>
<dbReference type="OrthoDB" id="274898at2759"/>
<evidence type="ECO:0000256" key="1">
    <source>
        <dbReference type="SAM" id="Phobius"/>
    </source>
</evidence>